<dbReference type="PANTHER" id="PTHR43630">
    <property type="entry name" value="POLY-BETA-1,6-N-ACETYL-D-GLUCOSAMINE SYNTHASE"/>
    <property type="match status" value="1"/>
</dbReference>
<dbReference type="Proteomes" id="UP001168642">
    <property type="component" value="Unassembled WGS sequence"/>
</dbReference>
<evidence type="ECO:0000313" key="8">
    <source>
        <dbReference type="Proteomes" id="UP001168642"/>
    </source>
</evidence>
<evidence type="ECO:0000256" key="3">
    <source>
        <dbReference type="ARBA" id="ARBA00022679"/>
    </source>
</evidence>
<sequence length="469" mass="54066">MLESITYYYEYFIFYYASSMIFSYLFLGTISIINLIKYKSYNSDKDDDVLMKSPLVPGISVIAPAYNEEKTIIENVKSLLTLEYPLFEVIIVNDGSKDKTLDKLIDEFELIEVDFLYLEKIKTKPFKRIFKSTNPQYSILTVVDKENGGTKADASNAGINASVFPYFLCTDVDCVLSRQTLLKMIKPFLNTEGKVIAVGSTLRMLNGCEVKNGVITRVKPPKRLIPCFQELEYIRGYLLSKMGWSFINSVPNVSGGLGLFDKEVVIKSGGYSGDSHAEDMDMTTKMACYMMDNNLKYRVVYIPVSCCWTEGPTTVKVLGRQRTRWGAGLAQIFKVHRKVLFNRKYKKLGLITFPYIFIFEFLAPIIEFVGVLFFIYLAIMNKINWSMAYIIMLYSYTFAIFITTLVIIQDHIVFHHYKRTREVFRLVLMGFLEPLLYHPLIVFFAIKGYFNFYKGKELKWGTMTRTGVN</sequence>
<dbReference type="InterPro" id="IPR001173">
    <property type="entry name" value="Glyco_trans_2-like"/>
</dbReference>
<keyword evidence="4" id="KW-0812">Transmembrane</keyword>
<evidence type="ECO:0000259" key="6">
    <source>
        <dbReference type="Pfam" id="PF13632"/>
    </source>
</evidence>
<feature type="domain" description="Glycosyltransferase 2-like" evidence="5">
    <location>
        <begin position="130"/>
        <end position="197"/>
    </location>
</feature>
<comment type="similarity">
    <text evidence="1">Belongs to the glycosyltransferase 2 family.</text>
</comment>
<dbReference type="EC" id="2.4.-.-" evidence="7"/>
<keyword evidence="8" id="KW-1185">Reference proteome</keyword>
<comment type="caution">
    <text evidence="7">The sequence shown here is derived from an EMBL/GenBank/DDBJ whole genome shotgun (WGS) entry which is preliminary data.</text>
</comment>
<dbReference type="Pfam" id="PF00535">
    <property type="entry name" value="Glycos_transf_2"/>
    <property type="match status" value="2"/>
</dbReference>
<feature type="domain" description="Glycosyltransferase 2-like" evidence="5">
    <location>
        <begin position="60"/>
        <end position="104"/>
    </location>
</feature>
<dbReference type="GO" id="GO:0016757">
    <property type="term" value="F:glycosyltransferase activity"/>
    <property type="evidence" value="ECO:0007669"/>
    <property type="project" value="UniProtKB-KW"/>
</dbReference>
<evidence type="ECO:0000259" key="5">
    <source>
        <dbReference type="Pfam" id="PF00535"/>
    </source>
</evidence>
<evidence type="ECO:0000256" key="2">
    <source>
        <dbReference type="ARBA" id="ARBA00022676"/>
    </source>
</evidence>
<dbReference type="InterPro" id="IPR029044">
    <property type="entry name" value="Nucleotide-diphossugar_trans"/>
</dbReference>
<feature type="transmembrane region" description="Helical" evidence="4">
    <location>
        <begin position="428"/>
        <end position="450"/>
    </location>
</feature>
<reference evidence="7" key="1">
    <citation type="submission" date="2023-07" db="EMBL/GenBank/DDBJ databases">
        <title>Wenyingzhuangia sp. chi5 genome sequencing and assembly.</title>
        <authorList>
            <person name="Park S."/>
        </authorList>
    </citation>
    <scope>NUCLEOTIDE SEQUENCE</scope>
    <source>
        <strain evidence="7">Chi5</strain>
    </source>
</reference>
<keyword evidence="4" id="KW-1133">Transmembrane helix</keyword>
<feature type="transmembrane region" description="Helical" evidence="4">
    <location>
        <begin position="353"/>
        <end position="379"/>
    </location>
</feature>
<keyword evidence="4" id="KW-0472">Membrane</keyword>
<accession>A0ABT8VRW3</accession>
<feature type="domain" description="Glycosyltransferase 2-like" evidence="6">
    <location>
        <begin position="247"/>
        <end position="401"/>
    </location>
</feature>
<protein>
    <submittedName>
        <fullName evidence="7">Glycosyltransferase</fullName>
        <ecNumber evidence="7">2.4.-.-</ecNumber>
    </submittedName>
</protein>
<evidence type="ECO:0000256" key="1">
    <source>
        <dbReference type="ARBA" id="ARBA00006739"/>
    </source>
</evidence>
<gene>
    <name evidence="7" type="ORF">QVZ41_07630</name>
</gene>
<dbReference type="PANTHER" id="PTHR43630:SF1">
    <property type="entry name" value="POLY-BETA-1,6-N-ACETYL-D-GLUCOSAMINE SYNTHASE"/>
    <property type="match status" value="1"/>
</dbReference>
<dbReference type="EMBL" id="JAUMIT010000003">
    <property type="protein sequence ID" value="MDO3694711.1"/>
    <property type="molecule type" value="Genomic_DNA"/>
</dbReference>
<feature type="transmembrane region" description="Helical" evidence="4">
    <location>
        <begin position="12"/>
        <end position="36"/>
    </location>
</feature>
<proteinExistence type="inferred from homology"/>
<feature type="transmembrane region" description="Helical" evidence="4">
    <location>
        <begin position="385"/>
        <end position="408"/>
    </location>
</feature>
<dbReference type="SUPFAM" id="SSF53448">
    <property type="entry name" value="Nucleotide-diphospho-sugar transferases"/>
    <property type="match status" value="1"/>
</dbReference>
<name>A0ABT8VRW3_9FLAO</name>
<evidence type="ECO:0000256" key="4">
    <source>
        <dbReference type="SAM" id="Phobius"/>
    </source>
</evidence>
<dbReference type="RefSeq" id="WP_302883963.1">
    <property type="nucleotide sequence ID" value="NZ_JAUMIT010000003.1"/>
</dbReference>
<keyword evidence="3 7" id="KW-0808">Transferase</keyword>
<dbReference type="Pfam" id="PF13632">
    <property type="entry name" value="Glyco_trans_2_3"/>
    <property type="match status" value="1"/>
</dbReference>
<evidence type="ECO:0000313" key="7">
    <source>
        <dbReference type="EMBL" id="MDO3694711.1"/>
    </source>
</evidence>
<dbReference type="Gene3D" id="3.90.550.10">
    <property type="entry name" value="Spore Coat Polysaccharide Biosynthesis Protein SpsA, Chain A"/>
    <property type="match status" value="1"/>
</dbReference>
<organism evidence="7 8">
    <name type="scientific">Wenyingzhuangia gilva</name>
    <dbReference type="NCBI Taxonomy" id="3057677"/>
    <lineage>
        <taxon>Bacteria</taxon>
        <taxon>Pseudomonadati</taxon>
        <taxon>Bacteroidota</taxon>
        <taxon>Flavobacteriia</taxon>
        <taxon>Flavobacteriales</taxon>
        <taxon>Flavobacteriaceae</taxon>
        <taxon>Wenyingzhuangia</taxon>
    </lineage>
</organism>
<dbReference type="CDD" id="cd06423">
    <property type="entry name" value="CESA_like"/>
    <property type="match status" value="1"/>
</dbReference>
<keyword evidence="2 7" id="KW-0328">Glycosyltransferase</keyword>